<accession>A0A1B2A922</accession>
<keyword evidence="3 6" id="KW-0812">Transmembrane</keyword>
<dbReference type="EMBL" id="CP016591">
    <property type="protein sequence ID" value="ANY18611.1"/>
    <property type="molecule type" value="Genomic_DNA"/>
</dbReference>
<evidence type="ECO:0000256" key="1">
    <source>
        <dbReference type="ARBA" id="ARBA00004651"/>
    </source>
</evidence>
<reference evidence="7 8" key="1">
    <citation type="submission" date="2016-07" db="EMBL/GenBank/DDBJ databases">
        <title>Complete genome sequence of Altererythrobacter dongtanensis KCTC 22672, a type strain with esterase isolated from tidal flat.</title>
        <authorList>
            <person name="Cheng H."/>
            <person name="Wu Y.-H."/>
            <person name="Zhou P."/>
            <person name="Huo Y.-Y."/>
            <person name="Wang C.-S."/>
            <person name="Xu X.-W."/>
        </authorList>
    </citation>
    <scope>NUCLEOTIDE SEQUENCE [LARGE SCALE GENOMIC DNA]</scope>
    <source>
        <strain evidence="7 8">KCTC 22672</strain>
    </source>
</reference>
<keyword evidence="2" id="KW-1003">Cell membrane</keyword>
<evidence type="ECO:0000313" key="7">
    <source>
        <dbReference type="EMBL" id="ANY18611.1"/>
    </source>
</evidence>
<gene>
    <name evidence="7" type="primary">rhtC</name>
    <name evidence="7" type="ORF">A6F68_00075</name>
</gene>
<feature type="transmembrane region" description="Helical" evidence="6">
    <location>
        <begin position="75"/>
        <end position="93"/>
    </location>
</feature>
<keyword evidence="4 6" id="KW-1133">Transmembrane helix</keyword>
<feature type="transmembrane region" description="Helical" evidence="6">
    <location>
        <begin position="148"/>
        <end position="172"/>
    </location>
</feature>
<dbReference type="PIRSF" id="PIRSF006324">
    <property type="entry name" value="LeuE"/>
    <property type="match status" value="1"/>
</dbReference>
<dbReference type="KEGG" id="ado:A6F68_00075"/>
<dbReference type="GO" id="GO:0005886">
    <property type="term" value="C:plasma membrane"/>
    <property type="evidence" value="ECO:0007669"/>
    <property type="project" value="UniProtKB-SubCell"/>
</dbReference>
<sequence length="206" mass="21012">MIDTPLLLAFIAAAALLAITPGVDTAIVLRAAAVDGKRSALLAALGIGTGCLAWALAVSLGLGPLLAASEMAYTALKLAGATYLVWLGARMLMQPRGAFAPDVNVGTGRGAFARGLFTNLLNPKVGGFYVSFLPQFVPAGADLASSSLILACIHIALSLAWFGAIIAATGQIGRLLRRPGAVGWLDRATGVVLVGFGLRLALSTRS</sequence>
<dbReference type="AlphaFoldDB" id="A0A1B2A922"/>
<evidence type="ECO:0000256" key="6">
    <source>
        <dbReference type="SAM" id="Phobius"/>
    </source>
</evidence>
<evidence type="ECO:0000256" key="5">
    <source>
        <dbReference type="ARBA" id="ARBA00023136"/>
    </source>
</evidence>
<evidence type="ECO:0000256" key="3">
    <source>
        <dbReference type="ARBA" id="ARBA00022692"/>
    </source>
</evidence>
<keyword evidence="5 6" id="KW-0472">Membrane</keyword>
<dbReference type="PANTHER" id="PTHR30086:SF20">
    <property type="entry name" value="ARGININE EXPORTER PROTEIN ARGO-RELATED"/>
    <property type="match status" value="1"/>
</dbReference>
<proteinExistence type="predicted"/>
<dbReference type="PANTHER" id="PTHR30086">
    <property type="entry name" value="ARGININE EXPORTER PROTEIN ARGO"/>
    <property type="match status" value="1"/>
</dbReference>
<evidence type="ECO:0000256" key="4">
    <source>
        <dbReference type="ARBA" id="ARBA00022989"/>
    </source>
</evidence>
<dbReference type="OrthoDB" id="9804822at2"/>
<feature type="transmembrane region" description="Helical" evidence="6">
    <location>
        <begin position="41"/>
        <end position="63"/>
    </location>
</feature>
<dbReference type="PATRIC" id="fig|692370.5.peg.78"/>
<comment type="subcellular location">
    <subcellularLocation>
        <location evidence="1">Cell membrane</location>
        <topology evidence="1">Multi-pass membrane protein</topology>
    </subcellularLocation>
</comment>
<dbReference type="RefSeq" id="WP_067674757.1">
    <property type="nucleotide sequence ID" value="NZ_CP016591.1"/>
</dbReference>
<organism evidence="7 8">
    <name type="scientific">Tsuneonella dongtanensis</name>
    <dbReference type="NCBI Taxonomy" id="692370"/>
    <lineage>
        <taxon>Bacteria</taxon>
        <taxon>Pseudomonadati</taxon>
        <taxon>Pseudomonadota</taxon>
        <taxon>Alphaproteobacteria</taxon>
        <taxon>Sphingomonadales</taxon>
        <taxon>Erythrobacteraceae</taxon>
        <taxon>Tsuneonella</taxon>
    </lineage>
</organism>
<dbReference type="Pfam" id="PF01810">
    <property type="entry name" value="LysE"/>
    <property type="match status" value="1"/>
</dbReference>
<evidence type="ECO:0000313" key="8">
    <source>
        <dbReference type="Proteomes" id="UP000092932"/>
    </source>
</evidence>
<protein>
    <submittedName>
        <fullName evidence="7">Threonine efflux protein</fullName>
    </submittedName>
</protein>
<dbReference type="Proteomes" id="UP000092932">
    <property type="component" value="Chromosome"/>
</dbReference>
<evidence type="ECO:0000256" key="2">
    <source>
        <dbReference type="ARBA" id="ARBA00022475"/>
    </source>
</evidence>
<name>A0A1B2A922_9SPHN</name>
<dbReference type="InterPro" id="IPR001123">
    <property type="entry name" value="LeuE-type"/>
</dbReference>
<keyword evidence="8" id="KW-1185">Reference proteome</keyword>
<dbReference type="GO" id="GO:0015171">
    <property type="term" value="F:amino acid transmembrane transporter activity"/>
    <property type="evidence" value="ECO:0007669"/>
    <property type="project" value="TreeGrafter"/>
</dbReference>